<evidence type="ECO:0000313" key="4">
    <source>
        <dbReference type="Proteomes" id="UP000031774"/>
    </source>
</evidence>
<feature type="domain" description="4Fe-4S Wbl-type" evidence="2">
    <location>
        <begin position="17"/>
        <end position="80"/>
    </location>
</feature>
<dbReference type="AlphaFoldDB" id="A0A0B5I8V1"/>
<dbReference type="Proteomes" id="UP000031774">
    <property type="component" value="Plasmid pSVL1"/>
</dbReference>
<protein>
    <recommendedName>
        <fullName evidence="2">4Fe-4S Wbl-type domain-containing protein</fullName>
    </recommendedName>
</protein>
<keyword evidence="3" id="KW-0614">Plasmid</keyword>
<feature type="region of interest" description="Disordered" evidence="1">
    <location>
        <begin position="1"/>
        <end position="32"/>
    </location>
</feature>
<dbReference type="PROSITE" id="PS51674">
    <property type="entry name" value="4FE4S_WBL"/>
    <property type="match status" value="1"/>
</dbReference>
<name>A0A0B5I8V1_9ACTN</name>
<geneLocation type="plasmid" evidence="3 4">
    <name>pSVL1</name>
</geneLocation>
<evidence type="ECO:0000313" key="3">
    <source>
        <dbReference type="EMBL" id="AJF70455.1"/>
    </source>
</evidence>
<dbReference type="Pfam" id="PF02467">
    <property type="entry name" value="Whib"/>
    <property type="match status" value="1"/>
</dbReference>
<keyword evidence="4" id="KW-1185">Reference proteome</keyword>
<sequence>MTTTDLAPWPRLTGSEPCQAPGADPKAWTGAPKQREEGQLACLLECPETTRTQCLAWALDHPTHAGSAIWAGTTCSDRRRLRAERSTAATA</sequence>
<organism evidence="3 4">
    <name type="scientific">Streptomyces vietnamensis</name>
    <dbReference type="NCBI Taxonomy" id="362257"/>
    <lineage>
        <taxon>Bacteria</taxon>
        <taxon>Bacillati</taxon>
        <taxon>Actinomycetota</taxon>
        <taxon>Actinomycetes</taxon>
        <taxon>Kitasatosporales</taxon>
        <taxon>Streptomycetaceae</taxon>
        <taxon>Streptomyces</taxon>
    </lineage>
</organism>
<dbReference type="KEGG" id="svt:SVTN_40550"/>
<evidence type="ECO:0000256" key="1">
    <source>
        <dbReference type="SAM" id="MobiDB-lite"/>
    </source>
</evidence>
<dbReference type="HOGENOM" id="CLU_2425821_0_0_11"/>
<reference evidence="3 4" key="1">
    <citation type="submission" date="2014-12" db="EMBL/GenBank/DDBJ databases">
        <title>Complete genome sequence of Streptomyces vietnamensis strain GIMV4.0001, a genetic manipulable producer of the benzoisochromanequinone antibiotic granaticin.</title>
        <authorList>
            <person name="Deng M.R."/>
            <person name="Guo J."/>
            <person name="Ma L.Y."/>
            <person name="Feng G.D."/>
            <person name="Mo C.Y."/>
            <person name="Zhu H.H."/>
        </authorList>
    </citation>
    <scope>NUCLEOTIDE SEQUENCE [LARGE SCALE GENOMIC DNA]</scope>
    <source>
        <strain evidence="4">GIMV4.0001</strain>
        <plasmid evidence="3 4">pSVL1</plasmid>
    </source>
</reference>
<dbReference type="EMBL" id="CP010408">
    <property type="protein sequence ID" value="AJF70455.1"/>
    <property type="molecule type" value="Genomic_DNA"/>
</dbReference>
<dbReference type="RefSeq" id="WP_041134924.1">
    <property type="nucleotide sequence ID" value="NZ_CP010408.1"/>
</dbReference>
<gene>
    <name evidence="3" type="ORF">SVTN_40550</name>
</gene>
<dbReference type="InterPro" id="IPR034768">
    <property type="entry name" value="4FE4S_WBL"/>
</dbReference>
<proteinExistence type="predicted"/>
<evidence type="ECO:0000259" key="2">
    <source>
        <dbReference type="PROSITE" id="PS51674"/>
    </source>
</evidence>
<accession>A0A0B5I8V1</accession>